<gene>
    <name evidence="1" type="ORF">X975_09627</name>
</gene>
<dbReference type="AlphaFoldDB" id="A0A087TNN9"/>
<evidence type="ECO:0000313" key="1">
    <source>
        <dbReference type="EMBL" id="KFM66728.1"/>
    </source>
</evidence>
<dbReference type="EMBL" id="KK116072">
    <property type="protein sequence ID" value="KFM66728.1"/>
    <property type="molecule type" value="Genomic_DNA"/>
</dbReference>
<proteinExistence type="predicted"/>
<feature type="non-terminal residue" evidence="1">
    <location>
        <position position="1"/>
    </location>
</feature>
<keyword evidence="2" id="KW-1185">Reference proteome</keyword>
<reference evidence="1 2" key="1">
    <citation type="submission" date="2013-11" db="EMBL/GenBank/DDBJ databases">
        <title>Genome sequencing of Stegodyphus mimosarum.</title>
        <authorList>
            <person name="Bechsgaard J."/>
        </authorList>
    </citation>
    <scope>NUCLEOTIDE SEQUENCE [LARGE SCALE GENOMIC DNA]</scope>
</reference>
<organism evidence="1 2">
    <name type="scientific">Stegodyphus mimosarum</name>
    <name type="common">African social velvet spider</name>
    <dbReference type="NCBI Taxonomy" id="407821"/>
    <lineage>
        <taxon>Eukaryota</taxon>
        <taxon>Metazoa</taxon>
        <taxon>Ecdysozoa</taxon>
        <taxon>Arthropoda</taxon>
        <taxon>Chelicerata</taxon>
        <taxon>Arachnida</taxon>
        <taxon>Araneae</taxon>
        <taxon>Araneomorphae</taxon>
        <taxon>Entelegynae</taxon>
        <taxon>Eresoidea</taxon>
        <taxon>Eresidae</taxon>
        <taxon>Stegodyphus</taxon>
    </lineage>
</organism>
<evidence type="ECO:0000313" key="2">
    <source>
        <dbReference type="Proteomes" id="UP000054359"/>
    </source>
</evidence>
<protein>
    <submittedName>
        <fullName evidence="1">Uncharacterized protein</fullName>
    </submittedName>
</protein>
<sequence>DSFEILLFVIKRYIQEIEEMSKALNGGPPEYGPKVLTVQGNTLQGMLRRR</sequence>
<name>A0A087TNN9_STEMI</name>
<dbReference type="Proteomes" id="UP000054359">
    <property type="component" value="Unassembled WGS sequence"/>
</dbReference>
<accession>A0A087TNN9</accession>
<feature type="non-terminal residue" evidence="1">
    <location>
        <position position="50"/>
    </location>
</feature>